<dbReference type="PANTHER" id="PTHR46796:SF14">
    <property type="entry name" value="TRANSCRIPTIONAL REGULATORY PROTEIN"/>
    <property type="match status" value="1"/>
</dbReference>
<evidence type="ECO:0000256" key="3">
    <source>
        <dbReference type="ARBA" id="ARBA00023163"/>
    </source>
</evidence>
<protein>
    <submittedName>
        <fullName evidence="5">Helix-turn-helix transcriptional regulator</fullName>
    </submittedName>
</protein>
<keyword evidence="1" id="KW-0805">Transcription regulation</keyword>
<organism evidence="5 6">
    <name type="scientific">Ancylobacter pratisalsi</name>
    <dbReference type="NCBI Taxonomy" id="1745854"/>
    <lineage>
        <taxon>Bacteria</taxon>
        <taxon>Pseudomonadati</taxon>
        <taxon>Pseudomonadota</taxon>
        <taxon>Alphaproteobacteria</taxon>
        <taxon>Hyphomicrobiales</taxon>
        <taxon>Xanthobacteraceae</taxon>
        <taxon>Ancylobacter</taxon>
    </lineage>
</organism>
<dbReference type="RefSeq" id="WP_163075796.1">
    <property type="nucleotide sequence ID" value="NZ_CP048630.1"/>
</dbReference>
<dbReference type="PANTHER" id="PTHR46796">
    <property type="entry name" value="HTH-TYPE TRANSCRIPTIONAL ACTIVATOR RHAS-RELATED"/>
    <property type="match status" value="1"/>
</dbReference>
<dbReference type="PROSITE" id="PS01124">
    <property type="entry name" value="HTH_ARAC_FAMILY_2"/>
    <property type="match status" value="1"/>
</dbReference>
<reference evidence="5 6" key="1">
    <citation type="submission" date="2020-02" db="EMBL/GenBank/DDBJ databases">
        <authorList>
            <person name="Li G."/>
        </authorList>
    </citation>
    <scope>NUCLEOTIDE SEQUENCE [LARGE SCALE GENOMIC DNA]</scope>
    <source>
        <strain evidence="5 6">DSM 102029</strain>
    </source>
</reference>
<keyword evidence="6" id="KW-1185">Reference proteome</keyword>
<dbReference type="AlphaFoldDB" id="A0A6P1YRH1"/>
<dbReference type="Pfam" id="PF12833">
    <property type="entry name" value="HTH_18"/>
    <property type="match status" value="1"/>
</dbReference>
<dbReference type="SUPFAM" id="SSF46689">
    <property type="entry name" value="Homeodomain-like"/>
    <property type="match status" value="2"/>
</dbReference>
<evidence type="ECO:0000313" key="5">
    <source>
        <dbReference type="EMBL" id="QIB34653.1"/>
    </source>
</evidence>
<dbReference type="InterPro" id="IPR018060">
    <property type="entry name" value="HTH_AraC"/>
</dbReference>
<name>A0A6P1YRH1_9HYPH</name>
<evidence type="ECO:0000313" key="6">
    <source>
        <dbReference type="Proteomes" id="UP000464751"/>
    </source>
</evidence>
<evidence type="ECO:0000256" key="1">
    <source>
        <dbReference type="ARBA" id="ARBA00023015"/>
    </source>
</evidence>
<keyword evidence="2" id="KW-0238">DNA-binding</keyword>
<keyword evidence="3" id="KW-0804">Transcription</keyword>
<dbReference type="SMART" id="SM00342">
    <property type="entry name" value="HTH_ARAC"/>
    <property type="match status" value="1"/>
</dbReference>
<dbReference type="EMBL" id="CP048630">
    <property type="protein sequence ID" value="QIB34653.1"/>
    <property type="molecule type" value="Genomic_DNA"/>
</dbReference>
<sequence length="95" mass="10256">MAKEWIEATLPTGTSLSELAQACGLGVSRFARAFRTSTGVTSYGWLIARRIERAEDLLGASLSLAHIALACGFADQSHMTRIFKRATGLAPRTMI</sequence>
<evidence type="ECO:0000256" key="2">
    <source>
        <dbReference type="ARBA" id="ARBA00023125"/>
    </source>
</evidence>
<dbReference type="Proteomes" id="UP000464751">
    <property type="component" value="Chromosome"/>
</dbReference>
<accession>A0A6P1YRH1</accession>
<dbReference type="InterPro" id="IPR009057">
    <property type="entry name" value="Homeodomain-like_sf"/>
</dbReference>
<dbReference type="InterPro" id="IPR050204">
    <property type="entry name" value="AraC_XylS_family_regulators"/>
</dbReference>
<evidence type="ECO:0000259" key="4">
    <source>
        <dbReference type="PROSITE" id="PS01124"/>
    </source>
</evidence>
<gene>
    <name evidence="5" type="ORF">G3A50_13720</name>
</gene>
<dbReference type="GO" id="GO:0043565">
    <property type="term" value="F:sequence-specific DNA binding"/>
    <property type="evidence" value="ECO:0007669"/>
    <property type="project" value="InterPro"/>
</dbReference>
<proteinExistence type="predicted"/>
<dbReference type="KEGG" id="apra:G3A50_13720"/>
<dbReference type="GO" id="GO:0003700">
    <property type="term" value="F:DNA-binding transcription factor activity"/>
    <property type="evidence" value="ECO:0007669"/>
    <property type="project" value="InterPro"/>
</dbReference>
<dbReference type="Gene3D" id="1.10.10.60">
    <property type="entry name" value="Homeodomain-like"/>
    <property type="match status" value="2"/>
</dbReference>
<feature type="domain" description="HTH araC/xylS-type" evidence="4">
    <location>
        <begin position="1"/>
        <end position="95"/>
    </location>
</feature>